<accession>A0A314Z0G1</accession>
<dbReference type="AlphaFoldDB" id="A0A314Z0G1"/>
<protein>
    <submittedName>
        <fullName evidence="1">Uncharacterized protein</fullName>
    </submittedName>
</protein>
<dbReference type="EMBL" id="PJQY01000486">
    <property type="protein sequence ID" value="PQQ10638.1"/>
    <property type="molecule type" value="Genomic_DNA"/>
</dbReference>
<reference evidence="1 2" key="1">
    <citation type="submission" date="2018-02" db="EMBL/GenBank/DDBJ databases">
        <title>Draft genome of wild Prunus yedoensis var. nudiflora.</title>
        <authorList>
            <person name="Baek S."/>
            <person name="Kim J.-H."/>
            <person name="Choi K."/>
            <person name="Kim G.-B."/>
            <person name="Cho A."/>
            <person name="Jang H."/>
            <person name="Shin C.-H."/>
            <person name="Yu H.-J."/>
            <person name="Mun J.-H."/>
        </authorList>
    </citation>
    <scope>NUCLEOTIDE SEQUENCE [LARGE SCALE GENOMIC DNA]</scope>
    <source>
        <strain evidence="2">cv. Jeju island</strain>
        <tissue evidence="1">Leaf</tissue>
    </source>
</reference>
<proteinExistence type="predicted"/>
<dbReference type="Proteomes" id="UP000250321">
    <property type="component" value="Unassembled WGS sequence"/>
</dbReference>
<comment type="caution">
    <text evidence="1">The sequence shown here is derived from an EMBL/GenBank/DDBJ whole genome shotgun (WGS) entry which is preliminary data.</text>
</comment>
<name>A0A314Z0G1_PRUYE</name>
<evidence type="ECO:0000313" key="1">
    <source>
        <dbReference type="EMBL" id="PQQ10638.1"/>
    </source>
</evidence>
<sequence>MEPVKNPHSERGEVVDGTRCIGSCQFEGTRYDQIERHSGRVTSCISTRCPRWPSPVCVLLHAIIHSVF</sequence>
<gene>
    <name evidence="1" type="ORF">Pyn_18924</name>
</gene>
<keyword evidence="2" id="KW-1185">Reference proteome</keyword>
<evidence type="ECO:0000313" key="2">
    <source>
        <dbReference type="Proteomes" id="UP000250321"/>
    </source>
</evidence>
<organism evidence="1 2">
    <name type="scientific">Prunus yedoensis var. nudiflora</name>
    <dbReference type="NCBI Taxonomy" id="2094558"/>
    <lineage>
        <taxon>Eukaryota</taxon>
        <taxon>Viridiplantae</taxon>
        <taxon>Streptophyta</taxon>
        <taxon>Embryophyta</taxon>
        <taxon>Tracheophyta</taxon>
        <taxon>Spermatophyta</taxon>
        <taxon>Magnoliopsida</taxon>
        <taxon>eudicotyledons</taxon>
        <taxon>Gunneridae</taxon>
        <taxon>Pentapetalae</taxon>
        <taxon>rosids</taxon>
        <taxon>fabids</taxon>
        <taxon>Rosales</taxon>
        <taxon>Rosaceae</taxon>
        <taxon>Amygdaloideae</taxon>
        <taxon>Amygdaleae</taxon>
        <taxon>Prunus</taxon>
    </lineage>
</organism>